<proteinExistence type="predicted"/>
<feature type="region of interest" description="Disordered" evidence="1">
    <location>
        <begin position="13"/>
        <end position="49"/>
    </location>
</feature>
<protein>
    <submittedName>
        <fullName evidence="2">Uncharacterized protein</fullName>
    </submittedName>
</protein>
<dbReference type="EMBL" id="KQ419991">
    <property type="protein sequence ID" value="KOF81782.1"/>
    <property type="molecule type" value="Genomic_DNA"/>
</dbReference>
<accession>A0A0L8GXY7</accession>
<organism evidence="2">
    <name type="scientific">Octopus bimaculoides</name>
    <name type="common">California two-spotted octopus</name>
    <dbReference type="NCBI Taxonomy" id="37653"/>
    <lineage>
        <taxon>Eukaryota</taxon>
        <taxon>Metazoa</taxon>
        <taxon>Spiralia</taxon>
        <taxon>Lophotrochozoa</taxon>
        <taxon>Mollusca</taxon>
        <taxon>Cephalopoda</taxon>
        <taxon>Coleoidea</taxon>
        <taxon>Octopodiformes</taxon>
        <taxon>Octopoda</taxon>
        <taxon>Incirrata</taxon>
        <taxon>Octopodidae</taxon>
        <taxon>Octopus</taxon>
    </lineage>
</organism>
<name>A0A0L8GXY7_OCTBM</name>
<evidence type="ECO:0000256" key="1">
    <source>
        <dbReference type="SAM" id="MobiDB-lite"/>
    </source>
</evidence>
<gene>
    <name evidence="2" type="ORF">OCBIM_22026129mg</name>
</gene>
<sequence length="49" mass="5586">MWSYMAYGLEQRTRDRGFESEMGGSSKRDHQTTTCEVSSSGSHRVIPFV</sequence>
<dbReference type="AlphaFoldDB" id="A0A0L8GXY7"/>
<reference evidence="2" key="1">
    <citation type="submission" date="2015-07" db="EMBL/GenBank/DDBJ databases">
        <title>MeaNS - Measles Nucleotide Surveillance Program.</title>
        <authorList>
            <person name="Tran T."/>
            <person name="Druce J."/>
        </authorList>
    </citation>
    <scope>NUCLEOTIDE SEQUENCE</scope>
    <source>
        <strain evidence="2">UCB-OBI-ISO-001</strain>
        <tissue evidence="2">Gonad</tissue>
    </source>
</reference>
<feature type="compositionally biased region" description="Polar residues" evidence="1">
    <location>
        <begin position="32"/>
        <end position="42"/>
    </location>
</feature>
<evidence type="ECO:0000313" key="2">
    <source>
        <dbReference type="EMBL" id="KOF81782.1"/>
    </source>
</evidence>